<dbReference type="Proteomes" id="UP000477386">
    <property type="component" value="Unassembled WGS sequence"/>
</dbReference>
<evidence type="ECO:0000313" key="2">
    <source>
        <dbReference type="Proteomes" id="UP000477386"/>
    </source>
</evidence>
<proteinExistence type="predicted"/>
<evidence type="ECO:0000313" key="1">
    <source>
        <dbReference type="EMBL" id="NEU69529.1"/>
    </source>
</evidence>
<comment type="caution">
    <text evidence="1">The sequence shown here is derived from an EMBL/GenBank/DDBJ whole genome shotgun (WGS) entry which is preliminary data.</text>
</comment>
<name>A0A6M0IML6_9BACT</name>
<dbReference type="AlphaFoldDB" id="A0A6M0IML6"/>
<organism evidence="1 2">
    <name type="scientific">Spirosoma agri</name>
    <dbReference type="NCBI Taxonomy" id="1987381"/>
    <lineage>
        <taxon>Bacteria</taxon>
        <taxon>Pseudomonadati</taxon>
        <taxon>Bacteroidota</taxon>
        <taxon>Cytophagia</taxon>
        <taxon>Cytophagales</taxon>
        <taxon>Cytophagaceae</taxon>
        <taxon>Spirosoma</taxon>
    </lineage>
</organism>
<dbReference type="EMBL" id="JAAGNZ010000002">
    <property type="protein sequence ID" value="NEU69529.1"/>
    <property type="molecule type" value="Genomic_DNA"/>
</dbReference>
<reference evidence="1 2" key="1">
    <citation type="submission" date="2020-02" db="EMBL/GenBank/DDBJ databases">
        <title>Draft genome sequence of two Spirosoma agri KCTC 52727 and Spirosoma terrae KCTC 52035.</title>
        <authorList>
            <person name="Rojas J."/>
            <person name="Ambika Manirajan B."/>
            <person name="Ratering S."/>
            <person name="Suarez C."/>
            <person name="Schnell S."/>
        </authorList>
    </citation>
    <scope>NUCLEOTIDE SEQUENCE [LARGE SCALE GENOMIC DNA]</scope>
    <source>
        <strain evidence="1 2">KCTC 52727</strain>
    </source>
</reference>
<keyword evidence="2" id="KW-1185">Reference proteome</keyword>
<protein>
    <submittedName>
        <fullName evidence="1">Uncharacterized protein</fullName>
    </submittedName>
</protein>
<accession>A0A6M0IML6</accession>
<sequence>MEYVMKATVKNISCLWFGADTPIRSYKIKLNPDLWATCQRVNREFIPPSGARALSQYRKSDMTLFAKTVQQQFTQGK</sequence>
<gene>
    <name evidence="1" type="ORF">GK091_21765</name>
</gene>